<dbReference type="InterPro" id="IPR045128">
    <property type="entry name" value="PI31-like"/>
</dbReference>
<accession>A0A6A7C8F3</accession>
<evidence type="ECO:0000313" key="14">
    <source>
        <dbReference type="EMBL" id="KAF2863693.1"/>
    </source>
</evidence>
<dbReference type="Gene3D" id="3.40.1000.30">
    <property type="match status" value="1"/>
</dbReference>
<evidence type="ECO:0000313" key="15">
    <source>
        <dbReference type="Proteomes" id="UP000799421"/>
    </source>
</evidence>
<evidence type="ECO:0000256" key="5">
    <source>
        <dbReference type="ARBA" id="ARBA00022490"/>
    </source>
</evidence>
<evidence type="ECO:0000256" key="7">
    <source>
        <dbReference type="ARBA" id="ARBA00022824"/>
    </source>
</evidence>
<dbReference type="GO" id="GO:0004866">
    <property type="term" value="F:endopeptidase inhibitor activity"/>
    <property type="evidence" value="ECO:0007669"/>
    <property type="project" value="InterPro"/>
</dbReference>
<dbReference type="InterPro" id="IPR013886">
    <property type="entry name" value="PI31_Prot_C"/>
</dbReference>
<keyword evidence="4" id="KW-0488">Methylation</keyword>
<dbReference type="Proteomes" id="UP000799421">
    <property type="component" value="Unassembled WGS sequence"/>
</dbReference>
<keyword evidence="5" id="KW-0963">Cytoplasm</keyword>
<feature type="domain" description="PI31 proteasome regulator N-terminal" evidence="13">
    <location>
        <begin position="17"/>
        <end position="145"/>
    </location>
</feature>
<evidence type="ECO:0000256" key="9">
    <source>
        <dbReference type="ARBA" id="ARBA00022990"/>
    </source>
</evidence>
<dbReference type="Pfam" id="PF08577">
    <property type="entry name" value="PI31_Prot_C"/>
    <property type="match status" value="1"/>
</dbReference>
<evidence type="ECO:0000256" key="8">
    <source>
        <dbReference type="ARBA" id="ARBA00022942"/>
    </source>
</evidence>
<feature type="region of interest" description="Disordered" evidence="11">
    <location>
        <begin position="162"/>
        <end position="317"/>
    </location>
</feature>
<dbReference type="AlphaFoldDB" id="A0A6A7C8F3"/>
<dbReference type="PANTHER" id="PTHR13266">
    <property type="entry name" value="PROTEASOME INHIBITOR"/>
    <property type="match status" value="1"/>
</dbReference>
<keyword evidence="9" id="KW-0007">Acetylation</keyword>
<keyword evidence="15" id="KW-1185">Reference proteome</keyword>
<comment type="subcellular location">
    <subcellularLocation>
        <location evidence="2">Cytoplasm</location>
    </subcellularLocation>
    <subcellularLocation>
        <location evidence="1">Endoplasmic reticulum</location>
    </subcellularLocation>
</comment>
<organism evidence="14 15">
    <name type="scientific">Piedraia hortae CBS 480.64</name>
    <dbReference type="NCBI Taxonomy" id="1314780"/>
    <lineage>
        <taxon>Eukaryota</taxon>
        <taxon>Fungi</taxon>
        <taxon>Dikarya</taxon>
        <taxon>Ascomycota</taxon>
        <taxon>Pezizomycotina</taxon>
        <taxon>Dothideomycetes</taxon>
        <taxon>Dothideomycetidae</taxon>
        <taxon>Capnodiales</taxon>
        <taxon>Piedraiaceae</taxon>
        <taxon>Piedraia</taxon>
    </lineage>
</organism>
<comment type="function">
    <text evidence="10">Plays an important role in control of proteasome function. Inhibits the hydrolysis of protein and peptide substrates by the 20S proteasome. Also inhibits the activation of the proteasome by the proteasome regulatory proteins PA700 and PA28.</text>
</comment>
<keyword evidence="7" id="KW-0256">Endoplasmic reticulum</keyword>
<evidence type="ECO:0000256" key="10">
    <source>
        <dbReference type="ARBA" id="ARBA00024805"/>
    </source>
</evidence>
<sequence length="317" mass="34549">MNAETLRKGMANGLTEQTQLTKPSEVIALATHSVFTTQGFWLVADGRQRSPYSLPAGWNSGDYYTFRYRHSDTEQDVNVEIKASGTTVTISGHSNLEIKVADYIFKDSLPAKTTSLDKVIADNKLQELGSLIRDKLIRKALSGKEDDNVQQRRDQVAGVMFGQDERGPTHPHPGEEPDKPAKPHPLTDPLAHPQQPRRGPLPEPIPGFEDEHELQRGPRPPFSHQPPSIGERDLYPQGLGPNDPFRGPSGLGPMGGGGMHPTFDDPLFGGRGGMRQGYDPQHPPGSRFDDPGPNFGHGGMGGRPPNPFGGFGSDDFI</sequence>
<dbReference type="OrthoDB" id="68090at2759"/>
<feature type="compositionally biased region" description="Gly residues" evidence="11">
    <location>
        <begin position="249"/>
        <end position="259"/>
    </location>
</feature>
<evidence type="ECO:0000256" key="6">
    <source>
        <dbReference type="ARBA" id="ARBA00022553"/>
    </source>
</evidence>
<evidence type="ECO:0000259" key="13">
    <source>
        <dbReference type="Pfam" id="PF11566"/>
    </source>
</evidence>
<evidence type="ECO:0000256" key="3">
    <source>
        <dbReference type="ARBA" id="ARBA00006405"/>
    </source>
</evidence>
<dbReference type="Pfam" id="PF11566">
    <property type="entry name" value="PI31_Prot_N"/>
    <property type="match status" value="1"/>
</dbReference>
<evidence type="ECO:0000256" key="1">
    <source>
        <dbReference type="ARBA" id="ARBA00004240"/>
    </source>
</evidence>
<dbReference type="GO" id="GO:0000502">
    <property type="term" value="C:proteasome complex"/>
    <property type="evidence" value="ECO:0007669"/>
    <property type="project" value="UniProtKB-KW"/>
</dbReference>
<dbReference type="PANTHER" id="PTHR13266:SF1">
    <property type="entry name" value="PROTEASOME INHIBITOR PI31 SUBUNIT"/>
    <property type="match status" value="1"/>
</dbReference>
<keyword evidence="8" id="KW-0647">Proteasome</keyword>
<dbReference type="GO" id="GO:0043161">
    <property type="term" value="P:proteasome-mediated ubiquitin-dependent protein catabolic process"/>
    <property type="evidence" value="ECO:0007669"/>
    <property type="project" value="InterPro"/>
</dbReference>
<reference evidence="14" key="1">
    <citation type="journal article" date="2020" name="Stud. Mycol.">
        <title>101 Dothideomycetes genomes: a test case for predicting lifestyles and emergence of pathogens.</title>
        <authorList>
            <person name="Haridas S."/>
            <person name="Albert R."/>
            <person name="Binder M."/>
            <person name="Bloem J."/>
            <person name="Labutti K."/>
            <person name="Salamov A."/>
            <person name="Andreopoulos B."/>
            <person name="Baker S."/>
            <person name="Barry K."/>
            <person name="Bills G."/>
            <person name="Bluhm B."/>
            <person name="Cannon C."/>
            <person name="Castanera R."/>
            <person name="Culley D."/>
            <person name="Daum C."/>
            <person name="Ezra D."/>
            <person name="Gonzalez J."/>
            <person name="Henrissat B."/>
            <person name="Kuo A."/>
            <person name="Liang C."/>
            <person name="Lipzen A."/>
            <person name="Lutzoni F."/>
            <person name="Magnuson J."/>
            <person name="Mondo S."/>
            <person name="Nolan M."/>
            <person name="Ohm R."/>
            <person name="Pangilinan J."/>
            <person name="Park H.-J."/>
            <person name="Ramirez L."/>
            <person name="Alfaro M."/>
            <person name="Sun H."/>
            <person name="Tritt A."/>
            <person name="Yoshinaga Y."/>
            <person name="Zwiers L.-H."/>
            <person name="Turgeon B."/>
            <person name="Goodwin S."/>
            <person name="Spatafora J."/>
            <person name="Crous P."/>
            <person name="Grigoriev I."/>
        </authorList>
    </citation>
    <scope>NUCLEOTIDE SEQUENCE</scope>
    <source>
        <strain evidence="14">CBS 480.64</strain>
    </source>
</reference>
<protein>
    <submittedName>
        <fullName evidence="14">Uncharacterized protein</fullName>
    </submittedName>
</protein>
<dbReference type="GO" id="GO:0070628">
    <property type="term" value="F:proteasome binding"/>
    <property type="evidence" value="ECO:0007669"/>
    <property type="project" value="InterPro"/>
</dbReference>
<feature type="compositionally biased region" description="Basic and acidic residues" evidence="11">
    <location>
        <begin position="163"/>
        <end position="181"/>
    </location>
</feature>
<dbReference type="GO" id="GO:0005783">
    <property type="term" value="C:endoplasmic reticulum"/>
    <property type="evidence" value="ECO:0007669"/>
    <property type="project" value="UniProtKB-SubCell"/>
</dbReference>
<dbReference type="EMBL" id="MU005959">
    <property type="protein sequence ID" value="KAF2863693.1"/>
    <property type="molecule type" value="Genomic_DNA"/>
</dbReference>
<dbReference type="InterPro" id="IPR021625">
    <property type="entry name" value="PI31_Prot_N"/>
</dbReference>
<feature type="domain" description="PI31 proteasome regulator C-terminal" evidence="12">
    <location>
        <begin position="229"/>
        <end position="291"/>
    </location>
</feature>
<evidence type="ECO:0000256" key="11">
    <source>
        <dbReference type="SAM" id="MobiDB-lite"/>
    </source>
</evidence>
<evidence type="ECO:0000256" key="4">
    <source>
        <dbReference type="ARBA" id="ARBA00022481"/>
    </source>
</evidence>
<keyword evidence="6" id="KW-0597">Phosphoprotein</keyword>
<evidence type="ECO:0000256" key="2">
    <source>
        <dbReference type="ARBA" id="ARBA00004496"/>
    </source>
</evidence>
<comment type="similarity">
    <text evidence="3">Belongs to the proteasome inhibitor PI31 family.</text>
</comment>
<name>A0A6A7C8F3_9PEZI</name>
<proteinExistence type="inferred from homology"/>
<evidence type="ECO:0000259" key="12">
    <source>
        <dbReference type="Pfam" id="PF08577"/>
    </source>
</evidence>
<gene>
    <name evidence="14" type="ORF">K470DRAFT_254587</name>
</gene>